<evidence type="ECO:0000256" key="1">
    <source>
        <dbReference type="ARBA" id="ARBA00022450"/>
    </source>
</evidence>
<dbReference type="Gene3D" id="1.10.1200.10">
    <property type="entry name" value="ACP-like"/>
    <property type="match status" value="1"/>
</dbReference>
<dbReference type="InterPro" id="IPR050091">
    <property type="entry name" value="PKS_NRPS_Biosynth_Enz"/>
</dbReference>
<organism evidence="6 7">
    <name type="scientific">Streptomyces boncukensis</name>
    <dbReference type="NCBI Taxonomy" id="2711219"/>
    <lineage>
        <taxon>Bacteria</taxon>
        <taxon>Bacillati</taxon>
        <taxon>Actinomycetota</taxon>
        <taxon>Actinomycetes</taxon>
        <taxon>Kitasatosporales</taxon>
        <taxon>Streptomycetaceae</taxon>
        <taxon>Streptomyces</taxon>
    </lineage>
</organism>
<evidence type="ECO:0000256" key="3">
    <source>
        <dbReference type="ARBA" id="ARBA00022679"/>
    </source>
</evidence>
<feature type="domain" description="Carrier" evidence="5">
    <location>
        <begin position="16"/>
        <end position="91"/>
    </location>
</feature>
<keyword evidence="4" id="KW-0511">Multifunctional enzyme</keyword>
<dbReference type="SUPFAM" id="SSF47336">
    <property type="entry name" value="ACP-like"/>
    <property type="match status" value="1"/>
</dbReference>
<dbReference type="SMART" id="SM00823">
    <property type="entry name" value="PKS_PP"/>
    <property type="match status" value="1"/>
</dbReference>
<evidence type="ECO:0000259" key="5">
    <source>
        <dbReference type="PROSITE" id="PS50075"/>
    </source>
</evidence>
<dbReference type="GO" id="GO:0017000">
    <property type="term" value="P:antibiotic biosynthetic process"/>
    <property type="evidence" value="ECO:0007669"/>
    <property type="project" value="UniProtKB-ARBA"/>
</dbReference>
<dbReference type="EMBL" id="JAAKZZ010000408">
    <property type="protein sequence ID" value="NGO72155.1"/>
    <property type="molecule type" value="Genomic_DNA"/>
</dbReference>
<dbReference type="Pfam" id="PF00550">
    <property type="entry name" value="PP-binding"/>
    <property type="match status" value="1"/>
</dbReference>
<keyword evidence="3" id="KW-0808">Transferase</keyword>
<dbReference type="InterPro" id="IPR020806">
    <property type="entry name" value="PKS_PP-bd"/>
</dbReference>
<reference evidence="6 7" key="1">
    <citation type="submission" date="2020-02" db="EMBL/GenBank/DDBJ databases">
        <title>Whole-genome analyses of novel actinobacteria.</title>
        <authorList>
            <person name="Sahin N."/>
            <person name="Tatar D."/>
        </authorList>
    </citation>
    <scope>NUCLEOTIDE SEQUENCE [LARGE SCALE GENOMIC DNA]</scope>
    <source>
        <strain evidence="6 7">SB3404</strain>
    </source>
</reference>
<evidence type="ECO:0000256" key="4">
    <source>
        <dbReference type="ARBA" id="ARBA00023268"/>
    </source>
</evidence>
<dbReference type="InterPro" id="IPR036736">
    <property type="entry name" value="ACP-like_sf"/>
</dbReference>
<dbReference type="RefSeq" id="WP_241266109.1">
    <property type="nucleotide sequence ID" value="NZ_JAAKZZ010000408.1"/>
</dbReference>
<evidence type="ECO:0000256" key="2">
    <source>
        <dbReference type="ARBA" id="ARBA00022553"/>
    </source>
</evidence>
<proteinExistence type="predicted"/>
<sequence length="184" mass="19109">GLAGRVAALPPDEQHALLLDLVRTHAADVLGHTDSGAVPVDRGFLDIGFDSLTISELAERLADATGVYLTSPHVFDHPSPDELAAHLLDELGPREAAAPDSVISDLPRVERALTAIAHGEDESVRAELRTRLRSVLARLGGPSPNGSGAPAANGAGTAEWLATAGTDELFAFIDQDLGRGSDVS</sequence>
<keyword evidence="7" id="KW-1185">Reference proteome</keyword>
<keyword evidence="2" id="KW-0597">Phosphoprotein</keyword>
<dbReference type="SMART" id="SM01294">
    <property type="entry name" value="PKS_PP_betabranch"/>
    <property type="match status" value="1"/>
</dbReference>
<keyword evidence="1" id="KW-0596">Phosphopantetheine</keyword>
<feature type="non-terminal residue" evidence="6">
    <location>
        <position position="1"/>
    </location>
</feature>
<dbReference type="GO" id="GO:0031177">
    <property type="term" value="F:phosphopantetheine binding"/>
    <property type="evidence" value="ECO:0007669"/>
    <property type="project" value="InterPro"/>
</dbReference>
<dbReference type="Proteomes" id="UP000477722">
    <property type="component" value="Unassembled WGS sequence"/>
</dbReference>
<protein>
    <recommendedName>
        <fullName evidence="5">Carrier domain-containing protein</fullName>
    </recommendedName>
</protein>
<evidence type="ECO:0000313" key="7">
    <source>
        <dbReference type="Proteomes" id="UP000477722"/>
    </source>
</evidence>
<dbReference type="PANTHER" id="PTHR43775">
    <property type="entry name" value="FATTY ACID SYNTHASE"/>
    <property type="match status" value="1"/>
</dbReference>
<dbReference type="GO" id="GO:0004312">
    <property type="term" value="F:fatty acid synthase activity"/>
    <property type="evidence" value="ECO:0007669"/>
    <property type="project" value="TreeGrafter"/>
</dbReference>
<comment type="caution">
    <text evidence="6">The sequence shown here is derived from an EMBL/GenBank/DDBJ whole genome shotgun (WGS) entry which is preliminary data.</text>
</comment>
<dbReference type="InterPro" id="IPR009081">
    <property type="entry name" value="PP-bd_ACP"/>
</dbReference>
<name>A0A6G4X3R9_9ACTN</name>
<accession>A0A6G4X3R9</accession>
<dbReference type="PROSITE" id="PS50075">
    <property type="entry name" value="CARRIER"/>
    <property type="match status" value="1"/>
</dbReference>
<dbReference type="PANTHER" id="PTHR43775:SF51">
    <property type="entry name" value="INACTIVE PHENOLPHTHIOCEROL SYNTHESIS POLYKETIDE SYNTHASE TYPE I PKS1-RELATED"/>
    <property type="match status" value="1"/>
</dbReference>
<dbReference type="AlphaFoldDB" id="A0A6G4X3R9"/>
<dbReference type="GO" id="GO:0006633">
    <property type="term" value="P:fatty acid biosynthetic process"/>
    <property type="evidence" value="ECO:0007669"/>
    <property type="project" value="TreeGrafter"/>
</dbReference>
<evidence type="ECO:0000313" key="6">
    <source>
        <dbReference type="EMBL" id="NGO72155.1"/>
    </source>
</evidence>
<gene>
    <name evidence="6" type="ORF">G5C65_28160</name>
</gene>